<dbReference type="PANTHER" id="PTHR43284">
    <property type="entry name" value="ASPARAGINE SYNTHETASE (GLUTAMINE-HYDROLYZING)"/>
    <property type="match status" value="1"/>
</dbReference>
<dbReference type="SUPFAM" id="SSF56235">
    <property type="entry name" value="N-terminal nucleophile aminohydrolases (Ntn hydrolases)"/>
    <property type="match status" value="1"/>
</dbReference>
<comment type="similarity">
    <text evidence="2">Belongs to the asparagine synthetase family.</text>
</comment>
<keyword evidence="12" id="KW-0436">Ligase</keyword>
<proteinExistence type="inferred from homology"/>
<keyword evidence="5 9" id="KW-0067">ATP-binding</keyword>
<feature type="binding site" evidence="9">
    <location>
        <position position="286"/>
    </location>
    <ligand>
        <name>ATP</name>
        <dbReference type="ChEBI" id="CHEBI:30616"/>
    </ligand>
</feature>
<feature type="site" description="Important for beta-aspartyl-AMP intermediate formation" evidence="10">
    <location>
        <position position="362"/>
    </location>
</feature>
<dbReference type="InterPro" id="IPR001962">
    <property type="entry name" value="Asn_synthase"/>
</dbReference>
<dbReference type="InterPro" id="IPR017932">
    <property type="entry name" value="GATase_2_dom"/>
</dbReference>
<dbReference type="Pfam" id="PF13537">
    <property type="entry name" value="GATase_7"/>
    <property type="match status" value="1"/>
</dbReference>
<evidence type="ECO:0000256" key="8">
    <source>
        <dbReference type="PIRSR" id="PIRSR001589-1"/>
    </source>
</evidence>
<feature type="binding site" evidence="9">
    <location>
        <position position="98"/>
    </location>
    <ligand>
        <name>L-glutamine</name>
        <dbReference type="ChEBI" id="CHEBI:58359"/>
    </ligand>
</feature>
<evidence type="ECO:0000256" key="2">
    <source>
        <dbReference type="ARBA" id="ARBA00005752"/>
    </source>
</evidence>
<dbReference type="GO" id="GO:0005524">
    <property type="term" value="F:ATP binding"/>
    <property type="evidence" value="ECO:0007669"/>
    <property type="project" value="UniProtKB-KW"/>
</dbReference>
<dbReference type="EC" id="6.3.5.4" evidence="3"/>
<keyword evidence="4 9" id="KW-0547">Nucleotide-binding</keyword>
<dbReference type="InterPro" id="IPR014729">
    <property type="entry name" value="Rossmann-like_a/b/a_fold"/>
</dbReference>
<evidence type="ECO:0000313" key="12">
    <source>
        <dbReference type="EMBL" id="ABJ85069.1"/>
    </source>
</evidence>
<name>Q01Z46_SOLUE</name>
<dbReference type="Gene3D" id="3.60.20.10">
    <property type="entry name" value="Glutamine Phosphoribosylpyrophosphate, subunit 1, domain 1"/>
    <property type="match status" value="1"/>
</dbReference>
<evidence type="ECO:0000256" key="7">
    <source>
        <dbReference type="ARBA" id="ARBA00048741"/>
    </source>
</evidence>
<dbReference type="CDD" id="cd01991">
    <property type="entry name" value="Asn_synthase_B_C"/>
    <property type="match status" value="1"/>
</dbReference>
<comment type="pathway">
    <text evidence="1">Amino-acid biosynthesis; L-asparagine biosynthesis; L-asparagine from L-aspartate (L-Gln route): step 1/1.</text>
</comment>
<dbReference type="InParanoid" id="Q01Z46"/>
<feature type="active site" description="For GATase activity" evidence="8">
    <location>
        <position position="2"/>
    </location>
</feature>
<evidence type="ECO:0000256" key="4">
    <source>
        <dbReference type="ARBA" id="ARBA00022741"/>
    </source>
</evidence>
<dbReference type="InterPro" id="IPR029055">
    <property type="entry name" value="Ntn_hydrolases_N"/>
</dbReference>
<dbReference type="OrthoDB" id="9763290at2"/>
<dbReference type="GO" id="GO:0005829">
    <property type="term" value="C:cytosol"/>
    <property type="evidence" value="ECO:0007669"/>
    <property type="project" value="TreeGrafter"/>
</dbReference>
<reference evidence="12" key="1">
    <citation type="submission" date="2006-10" db="EMBL/GenBank/DDBJ databases">
        <title>Complete sequence of Solibacter usitatus Ellin6076.</title>
        <authorList>
            <consortium name="US DOE Joint Genome Institute"/>
            <person name="Copeland A."/>
            <person name="Lucas S."/>
            <person name="Lapidus A."/>
            <person name="Barry K."/>
            <person name="Detter J.C."/>
            <person name="Glavina del Rio T."/>
            <person name="Hammon N."/>
            <person name="Israni S."/>
            <person name="Dalin E."/>
            <person name="Tice H."/>
            <person name="Pitluck S."/>
            <person name="Thompson L.S."/>
            <person name="Brettin T."/>
            <person name="Bruce D."/>
            <person name="Han C."/>
            <person name="Tapia R."/>
            <person name="Gilna P."/>
            <person name="Schmutz J."/>
            <person name="Larimer F."/>
            <person name="Land M."/>
            <person name="Hauser L."/>
            <person name="Kyrpides N."/>
            <person name="Mikhailova N."/>
            <person name="Janssen P.H."/>
            <person name="Kuske C.R."/>
            <person name="Richardson P."/>
        </authorList>
    </citation>
    <scope>NUCLEOTIDE SEQUENCE</scope>
    <source>
        <strain evidence="12">Ellin6076</strain>
    </source>
</reference>
<dbReference type="HOGENOM" id="CLU_014658_3_1_0"/>
<evidence type="ECO:0000256" key="10">
    <source>
        <dbReference type="PIRSR" id="PIRSR001589-3"/>
    </source>
</evidence>
<protein>
    <recommendedName>
        <fullName evidence="3">asparagine synthase (glutamine-hydrolyzing)</fullName>
        <ecNumber evidence="3">6.3.5.4</ecNumber>
    </recommendedName>
</protein>
<accession>Q01Z46</accession>
<evidence type="ECO:0000256" key="1">
    <source>
        <dbReference type="ARBA" id="ARBA00005187"/>
    </source>
</evidence>
<dbReference type="InterPro" id="IPR051786">
    <property type="entry name" value="ASN_synthetase/amidase"/>
</dbReference>
<dbReference type="Gene3D" id="3.40.50.620">
    <property type="entry name" value="HUPs"/>
    <property type="match status" value="1"/>
</dbReference>
<dbReference type="NCBIfam" id="TIGR01536">
    <property type="entry name" value="asn_synth_AEB"/>
    <property type="match status" value="1"/>
</dbReference>
<dbReference type="STRING" id="234267.Acid_4105"/>
<feature type="domain" description="Glutamine amidotransferase type-2" evidence="11">
    <location>
        <begin position="2"/>
        <end position="211"/>
    </location>
</feature>
<dbReference type="PIRSF" id="PIRSF001589">
    <property type="entry name" value="Asn_synthetase_glu-h"/>
    <property type="match status" value="1"/>
</dbReference>
<gene>
    <name evidence="12" type="ordered locus">Acid_4105</name>
</gene>
<keyword evidence="6 8" id="KW-0315">Glutamine amidotransferase</keyword>
<dbReference type="PANTHER" id="PTHR43284:SF1">
    <property type="entry name" value="ASPARAGINE SYNTHETASE"/>
    <property type="match status" value="1"/>
</dbReference>
<dbReference type="GO" id="GO:0004066">
    <property type="term" value="F:asparagine synthase (glutamine-hydrolyzing) activity"/>
    <property type="evidence" value="ECO:0007669"/>
    <property type="project" value="UniProtKB-EC"/>
</dbReference>
<keyword evidence="8" id="KW-0061">Asparagine biosynthesis</keyword>
<evidence type="ECO:0000256" key="5">
    <source>
        <dbReference type="ARBA" id="ARBA00022840"/>
    </source>
</evidence>
<organism evidence="12">
    <name type="scientific">Solibacter usitatus (strain Ellin6076)</name>
    <dbReference type="NCBI Taxonomy" id="234267"/>
    <lineage>
        <taxon>Bacteria</taxon>
        <taxon>Pseudomonadati</taxon>
        <taxon>Acidobacteriota</taxon>
        <taxon>Terriglobia</taxon>
        <taxon>Bryobacterales</taxon>
        <taxon>Solibacteraceae</taxon>
        <taxon>Candidatus Solibacter</taxon>
    </lineage>
</organism>
<dbReference type="KEGG" id="sus:Acid_4105"/>
<evidence type="ECO:0000259" key="11">
    <source>
        <dbReference type="PROSITE" id="PS51278"/>
    </source>
</evidence>
<dbReference type="Pfam" id="PF00733">
    <property type="entry name" value="Asn_synthase"/>
    <property type="match status" value="1"/>
</dbReference>
<comment type="catalytic activity">
    <reaction evidence="7">
        <text>L-aspartate + L-glutamine + ATP + H2O = L-asparagine + L-glutamate + AMP + diphosphate + H(+)</text>
        <dbReference type="Rhea" id="RHEA:12228"/>
        <dbReference type="ChEBI" id="CHEBI:15377"/>
        <dbReference type="ChEBI" id="CHEBI:15378"/>
        <dbReference type="ChEBI" id="CHEBI:29985"/>
        <dbReference type="ChEBI" id="CHEBI:29991"/>
        <dbReference type="ChEBI" id="CHEBI:30616"/>
        <dbReference type="ChEBI" id="CHEBI:33019"/>
        <dbReference type="ChEBI" id="CHEBI:58048"/>
        <dbReference type="ChEBI" id="CHEBI:58359"/>
        <dbReference type="ChEBI" id="CHEBI:456215"/>
        <dbReference type="EC" id="6.3.5.4"/>
    </reaction>
</comment>
<dbReference type="SUPFAM" id="SSF52402">
    <property type="entry name" value="Adenine nucleotide alpha hydrolases-like"/>
    <property type="match status" value="1"/>
</dbReference>
<dbReference type="PROSITE" id="PS51278">
    <property type="entry name" value="GATASE_TYPE_2"/>
    <property type="match status" value="1"/>
</dbReference>
<keyword evidence="8" id="KW-0028">Amino-acid biosynthesis</keyword>
<dbReference type="eggNOG" id="COG0367">
    <property type="taxonomic scope" value="Bacteria"/>
</dbReference>
<evidence type="ECO:0000256" key="9">
    <source>
        <dbReference type="PIRSR" id="PIRSR001589-2"/>
    </source>
</evidence>
<dbReference type="InterPro" id="IPR006426">
    <property type="entry name" value="Asn_synth_AEB"/>
</dbReference>
<dbReference type="InterPro" id="IPR033738">
    <property type="entry name" value="AsnB_N"/>
</dbReference>
<dbReference type="GO" id="GO:0006529">
    <property type="term" value="P:asparagine biosynthetic process"/>
    <property type="evidence" value="ECO:0007669"/>
    <property type="project" value="UniProtKB-KW"/>
</dbReference>
<evidence type="ECO:0000256" key="6">
    <source>
        <dbReference type="ARBA" id="ARBA00022962"/>
    </source>
</evidence>
<feature type="binding site" evidence="9">
    <location>
        <begin position="360"/>
        <end position="361"/>
    </location>
    <ligand>
        <name>ATP</name>
        <dbReference type="ChEBI" id="CHEBI:30616"/>
    </ligand>
</feature>
<dbReference type="CDD" id="cd00712">
    <property type="entry name" value="AsnB"/>
    <property type="match status" value="1"/>
</dbReference>
<evidence type="ECO:0000256" key="3">
    <source>
        <dbReference type="ARBA" id="ARBA00012737"/>
    </source>
</evidence>
<dbReference type="EMBL" id="CP000473">
    <property type="protein sequence ID" value="ABJ85069.1"/>
    <property type="molecule type" value="Genomic_DNA"/>
</dbReference>
<sequence>MCGIAGFTRLNKYASRGVAQRITEALSHRGPDQQGVFEGSEATLCAVRLKIIDLAGGDQPILSDDGDTAIAFNGEIYNHREVRGELEALGHRFRSNCDTETVLRAFLQWDTAAFQRLRGMFAIALWTESRKRLLLVRDRMGIKPLYYYRSGDDLYFGSELKAILEHPDVPRTLDLSALDTYLSVNYVPGPQTLIRGIRKVPPGHLLEWRHGKAWCEAWWKRPDSGTRRISLGAAKEQLDVLMKDSVREHLVSDVPLGVWASGGLDSSAILHYAAAQTAGRLKTFSVSFEGRSFDESRYFREIAQVYGTDHHEFDLNPDVELQSAIEDFAYYSDEPSADAGALPVWFLSRMSRRHVTVALSGEGADELFGGYLTYQADRLARPFRMVPAGLRRLMRGALDRYMPVSDDKISLEYKLKRWIDGSLLNADEAHFFWNGTFSPEQLRQIRPGTNGNGLQRMVEGLNGPREVVQRYLDVDQSFYLPDDILYKTDRMSMAHSLEVRPPFLDHRIVEFAASLPQRLKIRGAKQKHVLRELMRGKLPESVLTRKKSGFDIPTHDWFRGTLRGMLMDTLTPDAIAATGVFDANAIDGLIRDHMERRINVGYHLWGLLTLFLWMKRWKVEALPPEEEMRQVPARVLATR</sequence>
<dbReference type="AlphaFoldDB" id="Q01Z46"/>